<sequence length="493" mass="57197">MKDNSKEIIVNFHIKKLESLTDEEIQEEFPDRDGRWSIQTKRALRRFQTEKLDLNENWASVGPDWTCPCCERSKYDLFRLSVNQILLANLHVHHDHLADFLKEKLHQKFGSKWAHCVSRSGIYLEDVGSKLIGRFAPCLVCADCNAADGAAKAGLPTLPRFFSFRVSEICKFIQVSPNSEHKVSLNIAMGIFIDVEKDFQKRVLFLDQLFNMILCGDLFQEEGNVRSNKDINPYNYINNKLIKSFYADYKNISNDINGFLRRSLSRDGVSSNSPSKKVTIDIPTQEDYLNHDGSGGLKIWQETPESWSCPCCSRVKFQILRRSNKSKKKKWSGRILKHTQYVLMSPENWDDPLSWEITGQNEEIICMDCASVIPKIKQMKPELSRDEVFFQIEDIRELVKASPHQGHEVNWEQAVLRAYNSLQRTPAVDFYNEKRNRLSVFSFIYGHFSKIYNNENDIVLGAVRQYYIEKNKINEVDVDDFISDCLNDIDFVK</sequence>
<evidence type="ECO:0000313" key="4">
    <source>
        <dbReference type="Proteomes" id="UP000562982"/>
    </source>
</evidence>
<dbReference type="EMBL" id="JABEQI010000002">
    <property type="protein sequence ID" value="MBB2185485.1"/>
    <property type="molecule type" value="Genomic_DNA"/>
</dbReference>
<reference evidence="2 3" key="1">
    <citation type="submission" date="2018-07" db="EMBL/GenBank/DDBJ databases">
        <title>Genomic Encyclopedia of Type Strains, Phase IV (KMG-IV): sequencing the most valuable type-strain genomes for metagenomic binning, comparative biology and taxonomic classification.</title>
        <authorList>
            <person name="Goeker M."/>
        </authorList>
    </citation>
    <scope>NUCLEOTIDE SEQUENCE [LARGE SCALE GENOMIC DNA]</scope>
    <source>
        <strain evidence="2 3">DSM 5603</strain>
    </source>
</reference>
<dbReference type="Proteomes" id="UP000254958">
    <property type="component" value="Unassembled WGS sequence"/>
</dbReference>
<dbReference type="RefSeq" id="WP_141288928.1">
    <property type="nucleotide sequence ID" value="NZ_BJMI01000013.1"/>
</dbReference>
<comment type="caution">
    <text evidence="2">The sequence shown here is derived from an EMBL/GenBank/DDBJ whole genome shotgun (WGS) entry which is preliminary data.</text>
</comment>
<proteinExistence type="predicted"/>
<dbReference type="Proteomes" id="UP000562982">
    <property type="component" value="Unassembled WGS sequence"/>
</dbReference>
<evidence type="ECO:0000313" key="3">
    <source>
        <dbReference type="Proteomes" id="UP000254958"/>
    </source>
</evidence>
<dbReference type="OrthoDB" id="7593251at2"/>
<evidence type="ECO:0000313" key="2">
    <source>
        <dbReference type="EMBL" id="RDI39289.1"/>
    </source>
</evidence>
<reference evidence="1 4" key="2">
    <citation type="submission" date="2020-04" db="EMBL/GenBank/DDBJ databases">
        <title>Description of novel Gluconacetobacter.</title>
        <authorList>
            <person name="Sombolestani A."/>
        </authorList>
    </citation>
    <scope>NUCLEOTIDE SEQUENCE [LARGE SCALE GENOMIC DNA]</scope>
    <source>
        <strain evidence="1 4">LMG 1382</strain>
    </source>
</reference>
<accession>A0A370G8L6</accession>
<keyword evidence="3" id="KW-1185">Reference proteome</keyword>
<evidence type="ECO:0000313" key="1">
    <source>
        <dbReference type="EMBL" id="MBB2185485.1"/>
    </source>
</evidence>
<protein>
    <submittedName>
        <fullName evidence="2">Uncharacterized protein</fullName>
    </submittedName>
</protein>
<dbReference type="EMBL" id="QQAW01000002">
    <property type="protein sequence ID" value="RDI39289.1"/>
    <property type="molecule type" value="Genomic_DNA"/>
</dbReference>
<name>A0A370G8L6_GLULI</name>
<gene>
    <name evidence="2" type="ORF">C7453_10276</name>
    <name evidence="1" type="ORF">HLH32_03625</name>
</gene>
<dbReference type="AlphaFoldDB" id="A0A370G8L6"/>
<organism evidence="2 3">
    <name type="scientific">Gluconacetobacter liquefaciens</name>
    <name type="common">Acetobacter liquefaciens</name>
    <dbReference type="NCBI Taxonomy" id="89584"/>
    <lineage>
        <taxon>Bacteria</taxon>
        <taxon>Pseudomonadati</taxon>
        <taxon>Pseudomonadota</taxon>
        <taxon>Alphaproteobacteria</taxon>
        <taxon>Acetobacterales</taxon>
        <taxon>Acetobacteraceae</taxon>
        <taxon>Gluconacetobacter</taxon>
    </lineage>
</organism>